<sequence>MTGRRLTDDSGVASVWAATAAAVLLLVATVGVDLAAAVRARHVAAAAADLSALAAATRSVDGADSACALAAEIADRNGAVVVSCELDGWDALVETEVPWTGLLPVRAPATARARAGPAAPDGDPRAS</sequence>
<keyword evidence="1" id="KW-0472">Membrane</keyword>
<feature type="transmembrane region" description="Helical" evidence="1">
    <location>
        <begin position="12"/>
        <end position="32"/>
    </location>
</feature>
<dbReference type="NCBIfam" id="TIGR03816">
    <property type="entry name" value="tadE_like_DECH"/>
    <property type="match status" value="1"/>
</dbReference>
<reference evidence="2 3" key="1">
    <citation type="submission" date="2024-03" db="EMBL/GenBank/DDBJ databases">
        <title>Draft genome sequence of Pseudonocardia nematodicida JCM 31783.</title>
        <authorList>
            <person name="Butdee W."/>
            <person name="Duangmal K."/>
        </authorList>
    </citation>
    <scope>NUCLEOTIDE SEQUENCE [LARGE SCALE GENOMIC DNA]</scope>
    <source>
        <strain evidence="2 3">JCM 31783</strain>
    </source>
</reference>
<dbReference type="RefSeq" id="WP_349298070.1">
    <property type="nucleotide sequence ID" value="NZ_JBEDNQ010000004.1"/>
</dbReference>
<evidence type="ECO:0000256" key="1">
    <source>
        <dbReference type="SAM" id="Phobius"/>
    </source>
</evidence>
<gene>
    <name evidence="2" type="ORF">WIS52_10950</name>
</gene>
<proteinExistence type="predicted"/>
<keyword evidence="3" id="KW-1185">Reference proteome</keyword>
<evidence type="ECO:0000313" key="2">
    <source>
        <dbReference type="EMBL" id="MEQ3550992.1"/>
    </source>
</evidence>
<dbReference type="EMBL" id="JBEDNQ010000004">
    <property type="protein sequence ID" value="MEQ3550992.1"/>
    <property type="molecule type" value="Genomic_DNA"/>
</dbReference>
<name>A0ABV1K941_9PSEU</name>
<evidence type="ECO:0000313" key="3">
    <source>
        <dbReference type="Proteomes" id="UP001494902"/>
    </source>
</evidence>
<keyword evidence="1" id="KW-0812">Transmembrane</keyword>
<dbReference type="InterPro" id="IPR021202">
    <property type="entry name" value="Rv3654c-like"/>
</dbReference>
<accession>A0ABV1K941</accession>
<protein>
    <submittedName>
        <fullName evidence="2">Rv3654c family TadE-like protein</fullName>
    </submittedName>
</protein>
<comment type="caution">
    <text evidence="2">The sequence shown here is derived from an EMBL/GenBank/DDBJ whole genome shotgun (WGS) entry which is preliminary data.</text>
</comment>
<keyword evidence="1" id="KW-1133">Transmembrane helix</keyword>
<dbReference type="Proteomes" id="UP001494902">
    <property type="component" value="Unassembled WGS sequence"/>
</dbReference>
<organism evidence="2 3">
    <name type="scientific">Pseudonocardia nematodicida</name>
    <dbReference type="NCBI Taxonomy" id="1206997"/>
    <lineage>
        <taxon>Bacteria</taxon>
        <taxon>Bacillati</taxon>
        <taxon>Actinomycetota</taxon>
        <taxon>Actinomycetes</taxon>
        <taxon>Pseudonocardiales</taxon>
        <taxon>Pseudonocardiaceae</taxon>
        <taxon>Pseudonocardia</taxon>
    </lineage>
</organism>